<proteinExistence type="predicted"/>
<comment type="caution">
    <text evidence="1">The sequence shown here is derived from an EMBL/GenBank/DDBJ whole genome shotgun (WGS) entry which is preliminary data.</text>
</comment>
<evidence type="ECO:0000313" key="1">
    <source>
        <dbReference type="EMBL" id="KAK6756294.1"/>
    </source>
</evidence>
<organism evidence="1 2">
    <name type="scientific">Necator americanus</name>
    <name type="common">Human hookworm</name>
    <dbReference type="NCBI Taxonomy" id="51031"/>
    <lineage>
        <taxon>Eukaryota</taxon>
        <taxon>Metazoa</taxon>
        <taxon>Ecdysozoa</taxon>
        <taxon>Nematoda</taxon>
        <taxon>Chromadorea</taxon>
        <taxon>Rhabditida</taxon>
        <taxon>Rhabditina</taxon>
        <taxon>Rhabditomorpha</taxon>
        <taxon>Strongyloidea</taxon>
        <taxon>Ancylostomatidae</taxon>
        <taxon>Bunostominae</taxon>
        <taxon>Necator</taxon>
    </lineage>
</organism>
<dbReference type="EMBL" id="JAVFWL010000005">
    <property type="protein sequence ID" value="KAK6756294.1"/>
    <property type="molecule type" value="Genomic_DNA"/>
</dbReference>
<evidence type="ECO:0000313" key="2">
    <source>
        <dbReference type="Proteomes" id="UP001303046"/>
    </source>
</evidence>
<name>A0ABR1E0X6_NECAM</name>
<reference evidence="1 2" key="1">
    <citation type="submission" date="2023-08" db="EMBL/GenBank/DDBJ databases">
        <title>A Necator americanus chromosomal reference genome.</title>
        <authorList>
            <person name="Ilik V."/>
            <person name="Petrzelkova K.J."/>
            <person name="Pardy F."/>
            <person name="Fuh T."/>
            <person name="Niatou-Singa F.S."/>
            <person name="Gouil Q."/>
            <person name="Baker L."/>
            <person name="Ritchie M.E."/>
            <person name="Jex A.R."/>
            <person name="Gazzola D."/>
            <person name="Li H."/>
            <person name="Toshio Fujiwara R."/>
            <person name="Zhan B."/>
            <person name="Aroian R.V."/>
            <person name="Pafco B."/>
            <person name="Schwarz E.M."/>
        </authorList>
    </citation>
    <scope>NUCLEOTIDE SEQUENCE [LARGE SCALE GENOMIC DNA]</scope>
    <source>
        <strain evidence="1 2">Aroian</strain>
        <tissue evidence="1">Whole animal</tissue>
    </source>
</reference>
<protein>
    <submittedName>
        <fullName evidence="1">Uncharacterized protein</fullName>
    </submittedName>
</protein>
<gene>
    <name evidence="1" type="primary">Necator_chrV.g19393</name>
    <name evidence="1" type="ORF">RB195_014601</name>
</gene>
<accession>A0ABR1E0X6</accession>
<sequence>MDNIDEEYDRLVGHLHDCTKKAVRFKTTERRLSFETPELMRKHGAVRATGSQEITSELARLCREAIEEDLKERRADVLAEDAERKAFSLAYSSETNAAEGFETSTLVHSYVPRRK</sequence>
<dbReference type="Proteomes" id="UP001303046">
    <property type="component" value="Unassembled WGS sequence"/>
</dbReference>
<keyword evidence="2" id="KW-1185">Reference proteome</keyword>